<evidence type="ECO:0000313" key="2">
    <source>
        <dbReference type="EMBL" id="CAH1788124.1"/>
    </source>
</evidence>
<accession>A0A8J1UIJ5</accession>
<proteinExistence type="predicted"/>
<organism evidence="2 3">
    <name type="scientific">Owenia fusiformis</name>
    <name type="common">Polychaete worm</name>
    <dbReference type="NCBI Taxonomy" id="6347"/>
    <lineage>
        <taxon>Eukaryota</taxon>
        <taxon>Metazoa</taxon>
        <taxon>Spiralia</taxon>
        <taxon>Lophotrochozoa</taxon>
        <taxon>Annelida</taxon>
        <taxon>Polychaeta</taxon>
        <taxon>Sedentaria</taxon>
        <taxon>Canalipalpata</taxon>
        <taxon>Sabellida</taxon>
        <taxon>Oweniida</taxon>
        <taxon>Oweniidae</taxon>
        <taxon>Owenia</taxon>
    </lineage>
</organism>
<feature type="region of interest" description="Disordered" evidence="1">
    <location>
        <begin position="263"/>
        <end position="290"/>
    </location>
</feature>
<feature type="compositionally biased region" description="Polar residues" evidence="1">
    <location>
        <begin position="224"/>
        <end position="245"/>
    </location>
</feature>
<name>A0A8J1UIJ5_OWEFU</name>
<evidence type="ECO:0000256" key="1">
    <source>
        <dbReference type="SAM" id="MobiDB-lite"/>
    </source>
</evidence>
<feature type="region of interest" description="Disordered" evidence="1">
    <location>
        <begin position="217"/>
        <end position="250"/>
    </location>
</feature>
<dbReference type="Proteomes" id="UP000749559">
    <property type="component" value="Unassembled WGS sequence"/>
</dbReference>
<reference evidence="2" key="1">
    <citation type="submission" date="2022-03" db="EMBL/GenBank/DDBJ databases">
        <authorList>
            <person name="Martin C."/>
        </authorList>
    </citation>
    <scope>NUCLEOTIDE SEQUENCE</scope>
</reference>
<keyword evidence="3" id="KW-1185">Reference proteome</keyword>
<dbReference type="EMBL" id="CAIIXF020000007">
    <property type="protein sequence ID" value="CAH1788124.1"/>
    <property type="molecule type" value="Genomic_DNA"/>
</dbReference>
<feature type="compositionally biased region" description="Basic residues" evidence="1">
    <location>
        <begin position="276"/>
        <end position="285"/>
    </location>
</feature>
<gene>
    <name evidence="2" type="ORF">OFUS_LOCUS13714</name>
</gene>
<feature type="compositionally biased region" description="Basic and acidic residues" evidence="1">
    <location>
        <begin position="16"/>
        <end position="28"/>
    </location>
</feature>
<protein>
    <submittedName>
        <fullName evidence="2">Uncharacterized protein</fullName>
    </submittedName>
</protein>
<sequence>MEEDVDKDNATNKLLPQKEHIEGDDRQNPVKSLVNKLSRKPLMDYKLASRPPIWKSTRTYSPFLGKVISDKSPKKPVFSTALKSYPKRRPYPQKLLFEKYSYSKTSGKQKLNEGTEVPTPSPGSHEYALPYLDNNLEGQRNVQDVVKYEPHDIELGSEASLYIEKRVNNPYLGNFIHTIHGLSNNKRTQDVTINTNNLKSGGTMEAIEKVNTLLDDQTEGVRSAETSKGSNNSSQGHNSLHNSIKSCPPDVENATNAIKFPTVPSRCVPSASSSRSRSHRKHSRRRECEPHVALFSRMSLEAKYAIATAKKNQDNCRRDLNDLDSVGNTEGQQIVENKDDTGNNFADDNHSTSKPMSIIMRRNTPASTLELKDNEPVRSRAISQSRDVLRESYPSARTWTRKTLLPSIGSGSRYNSMEELRDVGGMSQRNIPGVGQFMMAIGSRENSFQITPIGYDSRYAETQLQELKQRENSATEFDAGMTKIAHKKCNEWLKKYH</sequence>
<feature type="region of interest" description="Disordered" evidence="1">
    <location>
        <begin position="1"/>
        <end position="36"/>
    </location>
</feature>
<comment type="caution">
    <text evidence="2">The sequence shown here is derived from an EMBL/GenBank/DDBJ whole genome shotgun (WGS) entry which is preliminary data.</text>
</comment>
<evidence type="ECO:0000313" key="3">
    <source>
        <dbReference type="Proteomes" id="UP000749559"/>
    </source>
</evidence>
<dbReference type="AlphaFoldDB" id="A0A8J1UIJ5"/>